<gene>
    <name evidence="3" type="ORF">BGZ80_003079</name>
</gene>
<dbReference type="AlphaFoldDB" id="A0A9P6SX65"/>
<name>A0A9P6SX65_9FUNG</name>
<feature type="transmembrane region" description="Helical" evidence="2">
    <location>
        <begin position="218"/>
        <end position="243"/>
    </location>
</feature>
<keyword evidence="2" id="KW-1133">Transmembrane helix</keyword>
<evidence type="ECO:0000256" key="2">
    <source>
        <dbReference type="SAM" id="Phobius"/>
    </source>
</evidence>
<evidence type="ECO:0000313" key="4">
    <source>
        <dbReference type="Proteomes" id="UP000703661"/>
    </source>
</evidence>
<feature type="region of interest" description="Disordered" evidence="1">
    <location>
        <begin position="251"/>
        <end position="336"/>
    </location>
</feature>
<organism evidence="3 4">
    <name type="scientific">Entomortierella chlamydospora</name>
    <dbReference type="NCBI Taxonomy" id="101097"/>
    <lineage>
        <taxon>Eukaryota</taxon>
        <taxon>Fungi</taxon>
        <taxon>Fungi incertae sedis</taxon>
        <taxon>Mucoromycota</taxon>
        <taxon>Mortierellomycotina</taxon>
        <taxon>Mortierellomycetes</taxon>
        <taxon>Mortierellales</taxon>
        <taxon>Mortierellaceae</taxon>
        <taxon>Entomortierella</taxon>
    </lineage>
</organism>
<dbReference type="CDD" id="cd12087">
    <property type="entry name" value="TM_EGFR-like"/>
    <property type="match status" value="1"/>
</dbReference>
<accession>A0A9P6SX65</accession>
<feature type="compositionally biased region" description="Basic and acidic residues" evidence="1">
    <location>
        <begin position="254"/>
        <end position="279"/>
    </location>
</feature>
<evidence type="ECO:0000313" key="3">
    <source>
        <dbReference type="EMBL" id="KAG0008761.1"/>
    </source>
</evidence>
<protein>
    <submittedName>
        <fullName evidence="3">Uncharacterized protein</fullName>
    </submittedName>
</protein>
<feature type="compositionally biased region" description="Polar residues" evidence="1">
    <location>
        <begin position="287"/>
        <end position="306"/>
    </location>
</feature>
<dbReference type="EMBL" id="JAAAID010001796">
    <property type="protein sequence ID" value="KAG0008761.1"/>
    <property type="molecule type" value="Genomic_DNA"/>
</dbReference>
<keyword evidence="2" id="KW-0812">Transmembrane</keyword>
<sequence length="336" mass="36531">MDFAVFDPTSKIFNLQTTSWLSSSTEGLIYRADKLLYANGLLYMVGDYHGVAVDNNLFSTMYLATVPLSSIGPIPPDSQFTVSDYQEPLKIIGGGCHPINIAFMNIFGRDLYMFCNTSPDSTSTIYHHNGLNWTTPIFMPAVPWIAPEGNFVRSSGGELWAFVRNMAQMFTITISNNSANWTPAVNSASITQTFGVYTGPTLTHSPTPQPTQGVSSGIGINGGAIAGIIVGVLAVLVAMIFVIRSRRRKGSGIKSDDSEVVIERESPGKQEVDETKQEGHAPISAVPNFNSLPAQNSQYFYANDGTQPYPAYHQQQVPLPSSTQPYTHAQPYSTAL</sequence>
<evidence type="ECO:0000256" key="1">
    <source>
        <dbReference type="SAM" id="MobiDB-lite"/>
    </source>
</evidence>
<keyword evidence="4" id="KW-1185">Reference proteome</keyword>
<comment type="caution">
    <text evidence="3">The sequence shown here is derived from an EMBL/GenBank/DDBJ whole genome shotgun (WGS) entry which is preliminary data.</text>
</comment>
<keyword evidence="2" id="KW-0472">Membrane</keyword>
<proteinExistence type="predicted"/>
<dbReference type="Proteomes" id="UP000703661">
    <property type="component" value="Unassembled WGS sequence"/>
</dbReference>
<feature type="compositionally biased region" description="Polar residues" evidence="1">
    <location>
        <begin position="313"/>
        <end position="336"/>
    </location>
</feature>
<reference evidence="3" key="1">
    <citation type="journal article" date="2020" name="Fungal Divers.">
        <title>Resolving the Mortierellaceae phylogeny through synthesis of multi-gene phylogenetics and phylogenomics.</title>
        <authorList>
            <person name="Vandepol N."/>
            <person name="Liber J."/>
            <person name="Desiro A."/>
            <person name="Na H."/>
            <person name="Kennedy M."/>
            <person name="Barry K."/>
            <person name="Grigoriev I.V."/>
            <person name="Miller A.N."/>
            <person name="O'Donnell K."/>
            <person name="Stajich J.E."/>
            <person name="Bonito G."/>
        </authorList>
    </citation>
    <scope>NUCLEOTIDE SEQUENCE</scope>
    <source>
        <strain evidence="3">NRRL 2769</strain>
    </source>
</reference>